<protein>
    <recommendedName>
        <fullName evidence="5">HTH araC/xylS-type domain-containing protein</fullName>
    </recommendedName>
</protein>
<comment type="caution">
    <text evidence="6">The sequence shown here is derived from an EMBL/GenBank/DDBJ whole genome shotgun (WGS) entry which is preliminary data.</text>
</comment>
<dbReference type="Pfam" id="PF12852">
    <property type="entry name" value="Cupin_6"/>
    <property type="match status" value="1"/>
</dbReference>
<accession>A0A7C9NPA2</accession>
<keyword evidence="2" id="KW-0238">DNA-binding</keyword>
<reference evidence="6 7" key="1">
    <citation type="submission" date="2020-01" db="EMBL/GenBank/DDBJ databases">
        <title>Herbidospora sp. NEAU-GS84 nov., a novel actinomycete isolated from soil.</title>
        <authorList>
            <person name="Han L."/>
        </authorList>
    </citation>
    <scope>NUCLEOTIDE SEQUENCE [LARGE SCALE GENOMIC DNA]</scope>
    <source>
        <strain evidence="6 7">NEAU-GS84</strain>
    </source>
</reference>
<dbReference type="AlphaFoldDB" id="A0A7C9NPA2"/>
<dbReference type="PROSITE" id="PS01124">
    <property type="entry name" value="HTH_ARAC_FAMILY_2"/>
    <property type="match status" value="1"/>
</dbReference>
<evidence type="ECO:0000256" key="2">
    <source>
        <dbReference type="ARBA" id="ARBA00023125"/>
    </source>
</evidence>
<proteinExistence type="predicted"/>
<evidence type="ECO:0000313" key="6">
    <source>
        <dbReference type="EMBL" id="NAS23556.1"/>
    </source>
</evidence>
<dbReference type="SUPFAM" id="SSF46689">
    <property type="entry name" value="Homeodomain-like"/>
    <property type="match status" value="1"/>
</dbReference>
<dbReference type="InterPro" id="IPR050204">
    <property type="entry name" value="AraC_XylS_family_regulators"/>
</dbReference>
<dbReference type="Gene3D" id="1.10.10.60">
    <property type="entry name" value="Homeodomain-like"/>
    <property type="match status" value="1"/>
</dbReference>
<feature type="region of interest" description="Disordered" evidence="4">
    <location>
        <begin position="117"/>
        <end position="172"/>
    </location>
</feature>
<dbReference type="GO" id="GO:0003700">
    <property type="term" value="F:DNA-binding transcription factor activity"/>
    <property type="evidence" value="ECO:0007669"/>
    <property type="project" value="InterPro"/>
</dbReference>
<evidence type="ECO:0000313" key="7">
    <source>
        <dbReference type="Proteomes" id="UP000479526"/>
    </source>
</evidence>
<dbReference type="InterPro" id="IPR032783">
    <property type="entry name" value="AraC_lig"/>
</dbReference>
<gene>
    <name evidence="6" type="ORF">GT755_17885</name>
</gene>
<dbReference type="InterPro" id="IPR009057">
    <property type="entry name" value="Homeodomain-like_sf"/>
</dbReference>
<name>A0A7C9NPA2_9ACTN</name>
<keyword evidence="7" id="KW-1185">Reference proteome</keyword>
<dbReference type="GO" id="GO:0043565">
    <property type="term" value="F:sequence-specific DNA binding"/>
    <property type="evidence" value="ECO:0007669"/>
    <property type="project" value="InterPro"/>
</dbReference>
<organism evidence="6 7">
    <name type="scientific">Herbidospora solisilvae</name>
    <dbReference type="NCBI Taxonomy" id="2696284"/>
    <lineage>
        <taxon>Bacteria</taxon>
        <taxon>Bacillati</taxon>
        <taxon>Actinomycetota</taxon>
        <taxon>Actinomycetes</taxon>
        <taxon>Streptosporangiales</taxon>
        <taxon>Streptosporangiaceae</taxon>
        <taxon>Herbidospora</taxon>
    </lineage>
</organism>
<evidence type="ECO:0000259" key="5">
    <source>
        <dbReference type="PROSITE" id="PS01124"/>
    </source>
</evidence>
<evidence type="ECO:0000256" key="4">
    <source>
        <dbReference type="SAM" id="MobiDB-lite"/>
    </source>
</evidence>
<evidence type="ECO:0000256" key="3">
    <source>
        <dbReference type="ARBA" id="ARBA00023163"/>
    </source>
</evidence>
<dbReference type="EMBL" id="WXEW01000005">
    <property type="protein sequence ID" value="NAS23556.1"/>
    <property type="molecule type" value="Genomic_DNA"/>
</dbReference>
<dbReference type="Proteomes" id="UP000479526">
    <property type="component" value="Unassembled WGS sequence"/>
</dbReference>
<feature type="domain" description="HTH araC/xylS-type" evidence="5">
    <location>
        <begin position="55"/>
        <end position="120"/>
    </location>
</feature>
<dbReference type="PANTHER" id="PTHR46796:SF13">
    <property type="entry name" value="HTH-TYPE TRANSCRIPTIONAL ACTIVATOR RHAS"/>
    <property type="match status" value="1"/>
</dbReference>
<keyword evidence="1" id="KW-0805">Transcription regulation</keyword>
<dbReference type="InterPro" id="IPR018060">
    <property type="entry name" value="HTH_AraC"/>
</dbReference>
<keyword evidence="3" id="KW-0804">Transcription</keyword>
<feature type="compositionally biased region" description="Low complexity" evidence="4">
    <location>
        <begin position="121"/>
        <end position="132"/>
    </location>
</feature>
<dbReference type="PANTHER" id="PTHR46796">
    <property type="entry name" value="HTH-TYPE TRANSCRIPTIONAL ACTIVATOR RHAS-RELATED"/>
    <property type="match status" value="1"/>
</dbReference>
<evidence type="ECO:0000256" key="1">
    <source>
        <dbReference type="ARBA" id="ARBA00023015"/>
    </source>
</evidence>
<sequence length="224" mass="24646">MITLLSRELGRTQPAQQIVLDRLLDLLLVLAIRGDFEQNTTAPRWYRASADPRLGAVLRAMHENAAHPWTVPEPAAISGLSRAAFARAFQEKPDQAPMRYLTEWRMTLARDHLRDGDLSLRASPRPSATPHRSPSPPPSAATTPARRSLAEGGADGRRGSPAGPAPLGEPAQPLLRWQARGRRLAFFRDPWGEHDRTLGGPARCGRLTSDRLPGHYGSVPRSAW</sequence>